<dbReference type="GO" id="GO:0005634">
    <property type="term" value="C:nucleus"/>
    <property type="evidence" value="ECO:0007669"/>
    <property type="project" value="TreeGrafter"/>
</dbReference>
<evidence type="ECO:0000256" key="1">
    <source>
        <dbReference type="ARBA" id="ARBA00022723"/>
    </source>
</evidence>
<dbReference type="PROSITE" id="PS00028">
    <property type="entry name" value="ZINC_FINGER_C2H2_1"/>
    <property type="match status" value="2"/>
</dbReference>
<dbReference type="GO" id="GO:0008270">
    <property type="term" value="F:zinc ion binding"/>
    <property type="evidence" value="ECO:0007669"/>
    <property type="project" value="UniProtKB-KW"/>
</dbReference>
<evidence type="ECO:0000313" key="9">
    <source>
        <dbReference type="Proteomes" id="UP000327044"/>
    </source>
</evidence>
<dbReference type="OrthoDB" id="3269380at2759"/>
<dbReference type="PROSITE" id="PS50157">
    <property type="entry name" value="ZINC_FINGER_C2H2_2"/>
    <property type="match status" value="1"/>
</dbReference>
<keyword evidence="9" id="KW-1185">Reference proteome</keyword>
<dbReference type="InParanoid" id="A0A5N4ATD8"/>
<evidence type="ECO:0000256" key="4">
    <source>
        <dbReference type="ARBA" id="ARBA00022833"/>
    </source>
</evidence>
<evidence type="ECO:0000259" key="7">
    <source>
        <dbReference type="PROSITE" id="PS50157"/>
    </source>
</evidence>
<feature type="domain" description="C2H2-type" evidence="7">
    <location>
        <begin position="7"/>
        <end position="31"/>
    </location>
</feature>
<gene>
    <name evidence="8" type="ORF">PPYR_06263</name>
</gene>
<dbReference type="Proteomes" id="UP000327044">
    <property type="component" value="Unassembled WGS sequence"/>
</dbReference>
<organism evidence="8 9">
    <name type="scientific">Photinus pyralis</name>
    <name type="common">Common eastern firefly</name>
    <name type="synonym">Lampyris pyralis</name>
    <dbReference type="NCBI Taxonomy" id="7054"/>
    <lineage>
        <taxon>Eukaryota</taxon>
        <taxon>Metazoa</taxon>
        <taxon>Ecdysozoa</taxon>
        <taxon>Arthropoda</taxon>
        <taxon>Hexapoda</taxon>
        <taxon>Insecta</taxon>
        <taxon>Pterygota</taxon>
        <taxon>Neoptera</taxon>
        <taxon>Endopterygota</taxon>
        <taxon>Coleoptera</taxon>
        <taxon>Polyphaga</taxon>
        <taxon>Elateriformia</taxon>
        <taxon>Elateroidea</taxon>
        <taxon>Lampyridae</taxon>
        <taxon>Lampyrinae</taxon>
        <taxon>Photinus</taxon>
    </lineage>
</organism>
<dbReference type="InterPro" id="IPR013087">
    <property type="entry name" value="Znf_C2H2_type"/>
</dbReference>
<dbReference type="InterPro" id="IPR036236">
    <property type="entry name" value="Znf_C2H2_sf"/>
</dbReference>
<evidence type="ECO:0000313" key="8">
    <source>
        <dbReference type="EMBL" id="KAB0800523.1"/>
    </source>
</evidence>
<proteinExistence type="predicted"/>
<name>A0A5N4ATD8_PHOPY</name>
<evidence type="ECO:0000256" key="2">
    <source>
        <dbReference type="ARBA" id="ARBA00022737"/>
    </source>
</evidence>
<keyword evidence="2" id="KW-0677">Repeat</keyword>
<protein>
    <recommendedName>
        <fullName evidence="7">C2H2-type domain-containing protein</fullName>
    </recommendedName>
</protein>
<accession>A0A5N4ATD8</accession>
<dbReference type="PANTHER" id="PTHR23057:SF0">
    <property type="entry name" value="JUXTAPOSED WITH ANOTHER ZINC FINGER PROTEIN 1"/>
    <property type="match status" value="1"/>
</dbReference>
<dbReference type="Gene3D" id="3.30.160.60">
    <property type="entry name" value="Classic Zinc Finger"/>
    <property type="match status" value="1"/>
</dbReference>
<feature type="region of interest" description="Disordered" evidence="6">
    <location>
        <begin position="159"/>
        <end position="179"/>
    </location>
</feature>
<keyword evidence="4" id="KW-0862">Zinc</keyword>
<feature type="compositionally biased region" description="Basic residues" evidence="6">
    <location>
        <begin position="159"/>
        <end position="169"/>
    </location>
</feature>
<evidence type="ECO:0000256" key="3">
    <source>
        <dbReference type="ARBA" id="ARBA00022771"/>
    </source>
</evidence>
<evidence type="ECO:0000256" key="6">
    <source>
        <dbReference type="SAM" id="MobiDB-lite"/>
    </source>
</evidence>
<dbReference type="EMBL" id="VVIM01000004">
    <property type="protein sequence ID" value="KAB0800523.1"/>
    <property type="molecule type" value="Genomic_DNA"/>
</dbReference>
<evidence type="ECO:0000256" key="5">
    <source>
        <dbReference type="PROSITE-ProRule" id="PRU00042"/>
    </source>
</evidence>
<reference evidence="8 9" key="1">
    <citation type="journal article" date="2018" name="Elife">
        <title>Firefly genomes illuminate parallel origins of bioluminescence in beetles.</title>
        <authorList>
            <person name="Fallon T.R."/>
            <person name="Lower S.E."/>
            <person name="Chang C.H."/>
            <person name="Bessho-Uehara M."/>
            <person name="Martin G.J."/>
            <person name="Bewick A.J."/>
            <person name="Behringer M."/>
            <person name="Debat H.J."/>
            <person name="Wong I."/>
            <person name="Day J.C."/>
            <person name="Suvorov A."/>
            <person name="Silva C.J."/>
            <person name="Stanger-Hall K.F."/>
            <person name="Hall D.W."/>
            <person name="Schmitz R.J."/>
            <person name="Nelson D.R."/>
            <person name="Lewis S.M."/>
            <person name="Shigenobu S."/>
            <person name="Bybee S.M."/>
            <person name="Larracuente A.M."/>
            <person name="Oba Y."/>
            <person name="Weng J.K."/>
        </authorList>
    </citation>
    <scope>NUCLEOTIDE SEQUENCE [LARGE SCALE GENOMIC DNA]</scope>
    <source>
        <strain evidence="8">1611_PpyrPB1</strain>
        <tissue evidence="8">Whole body</tissue>
    </source>
</reference>
<dbReference type="Pfam" id="PF00096">
    <property type="entry name" value="zf-C2H2"/>
    <property type="match status" value="1"/>
</dbReference>
<keyword evidence="1" id="KW-0479">Metal-binding</keyword>
<dbReference type="InterPro" id="IPR051580">
    <property type="entry name" value="ZnF-Chromatin_assoc"/>
</dbReference>
<sequence length="239" mass="27359">MAVFFNNDCTYGCGKTFPTKSYLIHHIESTHLDFDIEMEEYESEIQADSCVPLSYILRYSSFECPDLSSVANREGIFNHSAQTENQISLEPSTNDTDRCVDVKSDLIYDSNNNDNFWVTTLSENLKPKQYKCSYPGCNKAYKNPNGIRYHWKNGHRRIAKQTKHPKRKKQSSDKPIRTIVTQSTSPSSLYCLSSCYVNQTTKMQAPTESEKVIQTYKNGLVSISYAVGQNYPQTQNFCD</sequence>
<comment type="caution">
    <text evidence="8">The sequence shown here is derived from an EMBL/GenBank/DDBJ whole genome shotgun (WGS) entry which is preliminary data.</text>
</comment>
<dbReference type="AlphaFoldDB" id="A0A5N4ATD8"/>
<dbReference type="PANTHER" id="PTHR23057">
    <property type="entry name" value="JUXTAPOSED WITH ANOTHER ZINC FINGER PROTEIN 1"/>
    <property type="match status" value="1"/>
</dbReference>
<keyword evidence="3 5" id="KW-0863">Zinc-finger</keyword>
<dbReference type="SMART" id="SM00355">
    <property type="entry name" value="ZnF_C2H2"/>
    <property type="match status" value="2"/>
</dbReference>
<dbReference type="SUPFAM" id="SSF57667">
    <property type="entry name" value="beta-beta-alpha zinc fingers"/>
    <property type="match status" value="1"/>
</dbReference>